<dbReference type="GO" id="GO:0080031">
    <property type="term" value="F:methyl salicylate esterase activity"/>
    <property type="evidence" value="ECO:0007669"/>
    <property type="project" value="TreeGrafter"/>
</dbReference>
<gene>
    <name evidence="2" type="ORF">AURMO_01297</name>
</gene>
<dbReference type="GO" id="GO:0009696">
    <property type="term" value="P:salicylic acid metabolic process"/>
    <property type="evidence" value="ECO:0007669"/>
    <property type="project" value="TreeGrafter"/>
</dbReference>
<name>A0A2Z3RYP6_9MICO</name>
<dbReference type="SUPFAM" id="SSF53474">
    <property type="entry name" value="alpha/beta-Hydrolases"/>
    <property type="match status" value="1"/>
</dbReference>
<reference evidence="2 3" key="1">
    <citation type="submission" date="2017-10" db="EMBL/GenBank/DDBJ databases">
        <title>Genome of an Actinobacterium that displays light-enhanced growth.</title>
        <authorList>
            <person name="Maresca J.A."/>
            <person name="Hempel P."/>
            <person name="Shevchenko O."/>
            <person name="Miller K.J."/>
            <person name="Hahn M.W."/>
        </authorList>
    </citation>
    <scope>NUCLEOTIDE SEQUENCE [LARGE SCALE GENOMIC DNA]</scope>
    <source>
        <strain evidence="2 3">MWH-Mo1</strain>
    </source>
</reference>
<dbReference type="Pfam" id="PF12697">
    <property type="entry name" value="Abhydrolase_6"/>
    <property type="match status" value="1"/>
</dbReference>
<proteinExistence type="predicted"/>
<dbReference type="GO" id="GO:0080030">
    <property type="term" value="F:methyl indole-3-acetate esterase activity"/>
    <property type="evidence" value="ECO:0007669"/>
    <property type="project" value="TreeGrafter"/>
</dbReference>
<accession>A0A2Z3RYP6</accession>
<dbReference type="GO" id="GO:0102209">
    <property type="term" value="F:trans-permethrin hydrolase activity"/>
    <property type="evidence" value="ECO:0007669"/>
    <property type="project" value="UniProtKB-EC"/>
</dbReference>
<dbReference type="EC" id="3.1.1.88" evidence="2"/>
<dbReference type="InterPro" id="IPR045889">
    <property type="entry name" value="MES/HNL"/>
</dbReference>
<dbReference type="EMBL" id="CP023994">
    <property type="protein sequence ID" value="AWR21889.1"/>
    <property type="molecule type" value="Genomic_DNA"/>
</dbReference>
<dbReference type="OrthoDB" id="9773549at2"/>
<evidence type="ECO:0000259" key="1">
    <source>
        <dbReference type="Pfam" id="PF12697"/>
    </source>
</evidence>
<dbReference type="AlphaFoldDB" id="A0A2Z3RYP6"/>
<sequence length="236" mass="26206">MTTFVLVHGAWHGGWCWGRVAPQLRAAGHTVFTPSLTGLSDRAHLISPSVNLSTHVEDIVRMLDAEDLTDVVLVGHSYAGMVISGVAEQRPERLRLRVHLDGFLPENGEAAIDILPDVPASHYREAVKGPGFGWMIPPRSLEKLGVTDQADIDWLTPRLTPQPFGTYWENIVLTEASESVAGVYIECVDWMRVFTRFAERAAAKGWPTYELATCHEAMVTAPKELLEMLLEIDARH</sequence>
<evidence type="ECO:0000313" key="2">
    <source>
        <dbReference type="EMBL" id="AWR21889.1"/>
    </source>
</evidence>
<feature type="domain" description="AB hydrolase-1" evidence="1">
    <location>
        <begin position="4"/>
        <end position="215"/>
    </location>
</feature>
<organism evidence="2 3">
    <name type="scientific">Aurantimicrobium photophilum</name>
    <dbReference type="NCBI Taxonomy" id="1987356"/>
    <lineage>
        <taxon>Bacteria</taxon>
        <taxon>Bacillati</taxon>
        <taxon>Actinomycetota</taxon>
        <taxon>Actinomycetes</taxon>
        <taxon>Micrococcales</taxon>
        <taxon>Microbacteriaceae</taxon>
        <taxon>Aurantimicrobium</taxon>
    </lineage>
</organism>
<dbReference type="GO" id="GO:0009694">
    <property type="term" value="P:jasmonic acid metabolic process"/>
    <property type="evidence" value="ECO:0007669"/>
    <property type="project" value="TreeGrafter"/>
</dbReference>
<protein>
    <submittedName>
        <fullName evidence="2">Pyrethroid hydrolase</fullName>
        <ecNumber evidence="2">3.1.1.88</ecNumber>
    </submittedName>
</protein>
<dbReference type="KEGG" id="aum:AURMO_01297"/>
<dbReference type="PANTHER" id="PTHR10992:SF1066">
    <property type="entry name" value="METHYL JASMONATE ESTERASE 1"/>
    <property type="match status" value="1"/>
</dbReference>
<keyword evidence="3" id="KW-1185">Reference proteome</keyword>
<dbReference type="GO" id="GO:0080032">
    <property type="term" value="F:methyl jasmonate esterase activity"/>
    <property type="evidence" value="ECO:0007669"/>
    <property type="project" value="TreeGrafter"/>
</dbReference>
<dbReference type="PANTHER" id="PTHR10992">
    <property type="entry name" value="METHYLESTERASE FAMILY MEMBER"/>
    <property type="match status" value="1"/>
</dbReference>
<dbReference type="Proteomes" id="UP000246894">
    <property type="component" value="Chromosome"/>
</dbReference>
<evidence type="ECO:0000313" key="3">
    <source>
        <dbReference type="Proteomes" id="UP000246894"/>
    </source>
</evidence>
<dbReference type="InterPro" id="IPR029058">
    <property type="entry name" value="AB_hydrolase_fold"/>
</dbReference>
<dbReference type="InterPro" id="IPR000073">
    <property type="entry name" value="AB_hydrolase_1"/>
</dbReference>
<dbReference type="RefSeq" id="WP_110234155.1">
    <property type="nucleotide sequence ID" value="NZ_CP023994.1"/>
</dbReference>
<dbReference type="Gene3D" id="3.40.50.1820">
    <property type="entry name" value="alpha/beta hydrolase"/>
    <property type="match status" value="1"/>
</dbReference>
<keyword evidence="2" id="KW-0378">Hydrolase</keyword>